<dbReference type="AlphaFoldDB" id="A0A9W3JQV9"/>
<dbReference type="KEGG" id="btn:BTF1_19225"/>
<dbReference type="EMBL" id="CP003763">
    <property type="protein sequence ID" value="AFQ28014.1"/>
    <property type="molecule type" value="Genomic_DNA"/>
</dbReference>
<organism evidence="1 2">
    <name type="scientific">Bacillus thuringiensis HD-789</name>
    <dbReference type="NCBI Taxonomy" id="1217737"/>
    <lineage>
        <taxon>Bacteria</taxon>
        <taxon>Bacillati</taxon>
        <taxon>Bacillota</taxon>
        <taxon>Bacilli</taxon>
        <taxon>Bacillales</taxon>
        <taxon>Bacillaceae</taxon>
        <taxon>Bacillus</taxon>
        <taxon>Bacillus cereus group</taxon>
    </lineage>
</organism>
<accession>A0A9W3JQV9</accession>
<sequence>MANQELTPLQLIMVGYEELKKEATKEEDAAATLAKEQEKVAEGVALKQSGKTFFEMFNEGNPFKKAVPAHLLVKAGYDINNRPEDAGTTE</sequence>
<dbReference type="RefSeq" id="WP_000013207.1">
    <property type="nucleotide sequence ID" value="NC_018508.1"/>
</dbReference>
<evidence type="ECO:0000313" key="1">
    <source>
        <dbReference type="EMBL" id="AFQ28014.1"/>
    </source>
</evidence>
<evidence type="ECO:0000313" key="2">
    <source>
        <dbReference type="Proteomes" id="UP000005257"/>
    </source>
</evidence>
<gene>
    <name evidence="1" type="ORF">BTF1_19225</name>
</gene>
<proteinExistence type="predicted"/>
<dbReference type="Proteomes" id="UP000005257">
    <property type="component" value="Chromosome"/>
</dbReference>
<name>A0A9W3JQV9_BACTU</name>
<reference evidence="1 2" key="1">
    <citation type="journal article" date="2013" name="Genome Announc.">
        <title>Complete Genome Sequence of Bacillus thuringiensis Serovar Israelensis Strain HD-789.</title>
        <authorList>
            <person name="Doggett N.A."/>
            <person name="Stubben C.J."/>
            <person name="Chertkov O."/>
            <person name="Bruce D.C."/>
            <person name="Detter J.C."/>
            <person name="Johnson S.L."/>
            <person name="Han C.S."/>
        </authorList>
    </citation>
    <scope>NUCLEOTIDE SEQUENCE [LARGE SCALE GENOMIC DNA]</scope>
    <source>
        <strain evidence="1 2">HD-789</strain>
    </source>
</reference>
<protein>
    <submittedName>
        <fullName evidence="1">Uncharacterized protein</fullName>
    </submittedName>
</protein>